<dbReference type="AlphaFoldDB" id="A0A944HG20"/>
<reference evidence="4" key="1">
    <citation type="journal article" date="2022" name="ISME J.">
        <title>Genetic and phylogenetic analysis of dissimilatory iodate-reducing bacteria identifies potential niches across the world's oceans.</title>
        <authorList>
            <person name="Reyes-Umana V."/>
            <person name="Henning Z."/>
            <person name="Lee K."/>
            <person name="Barnum T.P."/>
            <person name="Coates J.D."/>
        </authorList>
    </citation>
    <scope>NUCLEOTIDE SEQUENCE [LARGE SCALE GENOMIC DNA]</scope>
    <source>
        <strain evidence="4">IR12</strain>
    </source>
</reference>
<sequence length="84" mass="8415">MVAGPVGAEAVGRDSSRQHPPRPDESGPTRVIDPNSADNSIRGSALTYASGALAAGTGTLLLTPVGWLIVGVVLVGGSIYLGFV</sequence>
<evidence type="ECO:0000256" key="2">
    <source>
        <dbReference type="SAM" id="Phobius"/>
    </source>
</evidence>
<feature type="non-terminal residue" evidence="3">
    <location>
        <position position="84"/>
    </location>
</feature>
<keyword evidence="2" id="KW-0812">Transmembrane</keyword>
<dbReference type="EMBL" id="JAEKFT010000071">
    <property type="protein sequence ID" value="MBT0964211.1"/>
    <property type="molecule type" value="Genomic_DNA"/>
</dbReference>
<organism evidence="3 4">
    <name type="scientific">Denitromonas iodatirespirans</name>
    <dbReference type="NCBI Taxonomy" id="2795389"/>
    <lineage>
        <taxon>Bacteria</taxon>
        <taxon>Pseudomonadati</taxon>
        <taxon>Pseudomonadota</taxon>
        <taxon>Betaproteobacteria</taxon>
        <taxon>Rhodocyclales</taxon>
        <taxon>Zoogloeaceae</taxon>
        <taxon>Denitromonas</taxon>
    </lineage>
</organism>
<protein>
    <submittedName>
        <fullName evidence="3">Uncharacterized protein</fullName>
    </submittedName>
</protein>
<name>A0A944HG20_DENI1</name>
<evidence type="ECO:0000313" key="3">
    <source>
        <dbReference type="EMBL" id="MBT0964211.1"/>
    </source>
</evidence>
<feature type="compositionally biased region" description="Basic and acidic residues" evidence="1">
    <location>
        <begin position="11"/>
        <end position="27"/>
    </location>
</feature>
<feature type="region of interest" description="Disordered" evidence="1">
    <location>
        <begin position="1"/>
        <end position="38"/>
    </location>
</feature>
<keyword evidence="4" id="KW-1185">Reference proteome</keyword>
<comment type="caution">
    <text evidence="3">The sequence shown here is derived from an EMBL/GenBank/DDBJ whole genome shotgun (WGS) entry which is preliminary data.</text>
</comment>
<dbReference type="RefSeq" id="WP_214364126.1">
    <property type="nucleotide sequence ID" value="NZ_JAEKFT010000071.1"/>
</dbReference>
<keyword evidence="2" id="KW-0472">Membrane</keyword>
<feature type="transmembrane region" description="Helical" evidence="2">
    <location>
        <begin position="65"/>
        <end position="83"/>
    </location>
</feature>
<evidence type="ECO:0000256" key="1">
    <source>
        <dbReference type="SAM" id="MobiDB-lite"/>
    </source>
</evidence>
<proteinExistence type="predicted"/>
<gene>
    <name evidence="3" type="ORF">I8J34_23810</name>
</gene>
<keyword evidence="2" id="KW-1133">Transmembrane helix</keyword>
<dbReference type="Proteomes" id="UP000694660">
    <property type="component" value="Unassembled WGS sequence"/>
</dbReference>
<evidence type="ECO:0000313" key="4">
    <source>
        <dbReference type="Proteomes" id="UP000694660"/>
    </source>
</evidence>
<accession>A0A944HG20</accession>